<feature type="compositionally biased region" description="Polar residues" evidence="1">
    <location>
        <begin position="108"/>
        <end position="118"/>
    </location>
</feature>
<accession>A0AAF5DK26</accession>
<name>A0AAF5DK26_STRER</name>
<sequence length="518" mass="59515">YILQLKSLISSMTEAEKEKIVSESDENLRNYLCEIKSFSFQSVVTAIDEYTAINEFRKFMNLDDIYNEQPKFNNKFNKPSYNKHNSSDIYKNNKLNHIMNPKNIKLPNDTNSTTKVEQSNSQKSSSLSWDNRDLTLYKTLIKEQFSNSPLVYEAIKLFCRDVVVMLDSEATCNIILLELVNKNNWRYYKHDFEVKSINDTSSNFIGFLDAHVSIIGNSTNVKTRFYVSKANFNSNSGGMCKQLGISVDRKISEQLEKLSITQPTLVDFLINNPSTYDDSILQLILTTSIPLKEQLKRKLYRSYRPKGDGYNFLANTLRKEKVEEKIKQSHSSFLTSPTHGSILTRSSLLINSFNQLCDDLNSVDITVPLYRQVELNNLKQPPSKNEAKAVLGKFSYGYYTNKNFYLMVIMNGRDLYNYDEDITKFYGEGSPQSVNYNPALIRILEGKNEEESFSWDTFNIYVGVFCGGMVVGIVATVLIMCWWDCCCNRRCLKTCASCDCCKSYKKVKKSTGAQDNFF</sequence>
<feature type="region of interest" description="Disordered" evidence="1">
    <location>
        <begin position="102"/>
        <end position="127"/>
    </location>
</feature>
<keyword evidence="2" id="KW-1133">Transmembrane helix</keyword>
<proteinExistence type="predicted"/>
<reference evidence="4" key="1">
    <citation type="submission" date="2024-02" db="UniProtKB">
        <authorList>
            <consortium name="WormBaseParasite"/>
        </authorList>
    </citation>
    <scope>IDENTIFICATION</scope>
</reference>
<keyword evidence="2" id="KW-0472">Membrane</keyword>
<protein>
    <submittedName>
        <fullName evidence="4">Uncharacterized protein</fullName>
    </submittedName>
</protein>
<evidence type="ECO:0000313" key="4">
    <source>
        <dbReference type="WBParaSite" id="TCONS_00014114.p1"/>
    </source>
</evidence>
<dbReference type="WBParaSite" id="TCONS_00014114.p1">
    <property type="protein sequence ID" value="TCONS_00014114.p1"/>
    <property type="gene ID" value="XLOC_009321"/>
</dbReference>
<evidence type="ECO:0000313" key="3">
    <source>
        <dbReference type="Proteomes" id="UP000035681"/>
    </source>
</evidence>
<dbReference type="AlphaFoldDB" id="A0AAF5DK26"/>
<evidence type="ECO:0000256" key="2">
    <source>
        <dbReference type="SAM" id="Phobius"/>
    </source>
</evidence>
<evidence type="ECO:0000256" key="1">
    <source>
        <dbReference type="SAM" id="MobiDB-lite"/>
    </source>
</evidence>
<dbReference type="Proteomes" id="UP000035681">
    <property type="component" value="Unplaced"/>
</dbReference>
<feature type="transmembrane region" description="Helical" evidence="2">
    <location>
        <begin position="460"/>
        <end position="483"/>
    </location>
</feature>
<organism evidence="3 4">
    <name type="scientific">Strongyloides stercoralis</name>
    <name type="common">Threadworm</name>
    <dbReference type="NCBI Taxonomy" id="6248"/>
    <lineage>
        <taxon>Eukaryota</taxon>
        <taxon>Metazoa</taxon>
        <taxon>Ecdysozoa</taxon>
        <taxon>Nematoda</taxon>
        <taxon>Chromadorea</taxon>
        <taxon>Rhabditida</taxon>
        <taxon>Tylenchina</taxon>
        <taxon>Panagrolaimomorpha</taxon>
        <taxon>Strongyloidoidea</taxon>
        <taxon>Strongyloididae</taxon>
        <taxon>Strongyloides</taxon>
    </lineage>
</organism>
<keyword evidence="3" id="KW-1185">Reference proteome</keyword>
<keyword evidence="2" id="KW-0812">Transmembrane</keyword>